<evidence type="ECO:0000313" key="2">
    <source>
        <dbReference type="EMBL" id="MFC3199671.1"/>
    </source>
</evidence>
<organism evidence="2 3">
    <name type="scientific">Parapedobacter deserti</name>
    <dbReference type="NCBI Taxonomy" id="1912957"/>
    <lineage>
        <taxon>Bacteria</taxon>
        <taxon>Pseudomonadati</taxon>
        <taxon>Bacteroidota</taxon>
        <taxon>Sphingobacteriia</taxon>
        <taxon>Sphingobacteriales</taxon>
        <taxon>Sphingobacteriaceae</taxon>
        <taxon>Parapedobacter</taxon>
    </lineage>
</organism>
<name>A0ABV7JU65_9SPHI</name>
<evidence type="ECO:0000256" key="1">
    <source>
        <dbReference type="SAM" id="MobiDB-lite"/>
    </source>
</evidence>
<proteinExistence type="predicted"/>
<feature type="compositionally biased region" description="Acidic residues" evidence="1">
    <location>
        <begin position="38"/>
        <end position="59"/>
    </location>
</feature>
<dbReference type="Proteomes" id="UP001595526">
    <property type="component" value="Unassembled WGS sequence"/>
</dbReference>
<sequence>MTSNKKQHPSDGEKQNGRGMSENDRAAHTAFDKLQQYDDAEEQADTPEKNDPEDDERAE</sequence>
<protein>
    <recommendedName>
        <fullName evidence="4">YfhD family protein</fullName>
    </recommendedName>
</protein>
<keyword evidence="3" id="KW-1185">Reference proteome</keyword>
<evidence type="ECO:0008006" key="4">
    <source>
        <dbReference type="Google" id="ProtNLM"/>
    </source>
</evidence>
<dbReference type="RefSeq" id="WP_379025519.1">
    <property type="nucleotide sequence ID" value="NZ_JBHRTA010000059.1"/>
</dbReference>
<gene>
    <name evidence="2" type="ORF">ACFOET_18785</name>
</gene>
<feature type="region of interest" description="Disordered" evidence="1">
    <location>
        <begin position="1"/>
        <end position="59"/>
    </location>
</feature>
<comment type="caution">
    <text evidence="2">The sequence shown here is derived from an EMBL/GenBank/DDBJ whole genome shotgun (WGS) entry which is preliminary data.</text>
</comment>
<dbReference type="EMBL" id="JBHRTA010000059">
    <property type="protein sequence ID" value="MFC3199671.1"/>
    <property type="molecule type" value="Genomic_DNA"/>
</dbReference>
<feature type="compositionally biased region" description="Basic and acidic residues" evidence="1">
    <location>
        <begin position="8"/>
        <end position="31"/>
    </location>
</feature>
<evidence type="ECO:0000313" key="3">
    <source>
        <dbReference type="Proteomes" id="UP001595526"/>
    </source>
</evidence>
<reference evidence="3" key="1">
    <citation type="journal article" date="2019" name="Int. J. Syst. Evol. Microbiol.">
        <title>The Global Catalogue of Microorganisms (GCM) 10K type strain sequencing project: providing services to taxonomists for standard genome sequencing and annotation.</title>
        <authorList>
            <consortium name="The Broad Institute Genomics Platform"/>
            <consortium name="The Broad Institute Genome Sequencing Center for Infectious Disease"/>
            <person name="Wu L."/>
            <person name="Ma J."/>
        </authorList>
    </citation>
    <scope>NUCLEOTIDE SEQUENCE [LARGE SCALE GENOMIC DNA]</scope>
    <source>
        <strain evidence="3">KCTC 52416</strain>
    </source>
</reference>
<accession>A0ABV7JU65</accession>